<organism evidence="2 3">
    <name type="scientific">Macrosiphum euphorbiae</name>
    <name type="common">potato aphid</name>
    <dbReference type="NCBI Taxonomy" id="13131"/>
    <lineage>
        <taxon>Eukaryota</taxon>
        <taxon>Metazoa</taxon>
        <taxon>Ecdysozoa</taxon>
        <taxon>Arthropoda</taxon>
        <taxon>Hexapoda</taxon>
        <taxon>Insecta</taxon>
        <taxon>Pterygota</taxon>
        <taxon>Neoptera</taxon>
        <taxon>Paraneoptera</taxon>
        <taxon>Hemiptera</taxon>
        <taxon>Sternorrhyncha</taxon>
        <taxon>Aphidomorpha</taxon>
        <taxon>Aphidoidea</taxon>
        <taxon>Aphididae</taxon>
        <taxon>Macrosiphini</taxon>
        <taxon>Macrosiphum</taxon>
    </lineage>
</organism>
<dbReference type="EMBL" id="CARXXK010001308">
    <property type="protein sequence ID" value="CAI6375334.1"/>
    <property type="molecule type" value="Genomic_DNA"/>
</dbReference>
<dbReference type="Proteomes" id="UP001160148">
    <property type="component" value="Unassembled WGS sequence"/>
</dbReference>
<reference evidence="2 3" key="1">
    <citation type="submission" date="2023-01" db="EMBL/GenBank/DDBJ databases">
        <authorList>
            <person name="Whitehead M."/>
        </authorList>
    </citation>
    <scope>NUCLEOTIDE SEQUENCE [LARGE SCALE GENOMIC DNA]</scope>
</reference>
<name>A0AAV0Y356_9HEMI</name>
<dbReference type="AlphaFoldDB" id="A0AAV0Y356"/>
<sequence length="101" mass="11646">MTSSSSSIVDQIQNDENLNRTRFIELAKGIEELFPSKTEELYFIPYCKEGNIISPNRGKLYDKFCNIKKDITKISGTKREHSDGNKEFNLNDLNDEGMKHN</sequence>
<feature type="compositionally biased region" description="Basic and acidic residues" evidence="1">
    <location>
        <begin position="76"/>
        <end position="86"/>
    </location>
</feature>
<accession>A0AAV0Y356</accession>
<proteinExistence type="predicted"/>
<evidence type="ECO:0000313" key="2">
    <source>
        <dbReference type="EMBL" id="CAI6375334.1"/>
    </source>
</evidence>
<comment type="caution">
    <text evidence="2">The sequence shown here is derived from an EMBL/GenBank/DDBJ whole genome shotgun (WGS) entry which is preliminary data.</text>
</comment>
<feature type="region of interest" description="Disordered" evidence="1">
    <location>
        <begin position="76"/>
        <end position="101"/>
    </location>
</feature>
<gene>
    <name evidence="2" type="ORF">MEUPH1_LOCUS28851</name>
</gene>
<evidence type="ECO:0000313" key="3">
    <source>
        <dbReference type="Proteomes" id="UP001160148"/>
    </source>
</evidence>
<protein>
    <submittedName>
        <fullName evidence="2">Uncharacterized protein</fullName>
    </submittedName>
</protein>
<evidence type="ECO:0000256" key="1">
    <source>
        <dbReference type="SAM" id="MobiDB-lite"/>
    </source>
</evidence>
<keyword evidence="3" id="KW-1185">Reference proteome</keyword>